<comment type="caution">
    <text evidence="2">The sequence shown here is derived from an EMBL/GenBank/DDBJ whole genome shotgun (WGS) entry which is preliminary data.</text>
</comment>
<accession>A0ABW8AI37</accession>
<sequence length="254" mass="26848">MFDALVDAGLRTTGLVFPGAAREVTDPGLAPGEELVRTATAASGEEVALVTRPGPGHRATVFLYGNAMVMADTGPVRRVLGDDRATVVCVDYVGYGLSPGTPGEGGCYRAAHAAFDHAESLVGAGNVDVVGWSLGSAVALELATRRSPGRLVLLSPMSGVSGYVLSPLRLQGTPLRRLGPFAGVGRAARVRCDVLLVSGTDDRLTPTWMARDLAAQFERRPGLRTELMLVDGAQHNDLFSYPQVWRRTLSFLSS</sequence>
<dbReference type="InterPro" id="IPR029058">
    <property type="entry name" value="AB_hydrolase_fold"/>
</dbReference>
<proteinExistence type="predicted"/>
<dbReference type="Proteomes" id="UP001612915">
    <property type="component" value="Unassembled WGS sequence"/>
</dbReference>
<evidence type="ECO:0000313" key="3">
    <source>
        <dbReference type="Proteomes" id="UP001612915"/>
    </source>
</evidence>
<organism evidence="2 3">
    <name type="scientific">Spongisporangium articulatum</name>
    <dbReference type="NCBI Taxonomy" id="3362603"/>
    <lineage>
        <taxon>Bacteria</taxon>
        <taxon>Bacillati</taxon>
        <taxon>Actinomycetota</taxon>
        <taxon>Actinomycetes</taxon>
        <taxon>Kineosporiales</taxon>
        <taxon>Kineosporiaceae</taxon>
        <taxon>Spongisporangium</taxon>
    </lineage>
</organism>
<gene>
    <name evidence="2" type="ORF">ACIB24_01165</name>
</gene>
<reference evidence="2 3" key="1">
    <citation type="submission" date="2024-10" db="EMBL/GenBank/DDBJ databases">
        <title>The Natural Products Discovery Center: Release of the First 8490 Sequenced Strains for Exploring Actinobacteria Biosynthetic Diversity.</title>
        <authorList>
            <person name="Kalkreuter E."/>
            <person name="Kautsar S.A."/>
            <person name="Yang D."/>
            <person name="Bader C.D."/>
            <person name="Teijaro C.N."/>
            <person name="Fluegel L."/>
            <person name="Davis C.M."/>
            <person name="Simpson J.R."/>
            <person name="Lauterbach L."/>
            <person name="Steele A.D."/>
            <person name="Gui C."/>
            <person name="Meng S."/>
            <person name="Li G."/>
            <person name="Viehrig K."/>
            <person name="Ye F."/>
            <person name="Su P."/>
            <person name="Kiefer A.F."/>
            <person name="Nichols A."/>
            <person name="Cepeda A.J."/>
            <person name="Yan W."/>
            <person name="Fan B."/>
            <person name="Jiang Y."/>
            <person name="Adhikari A."/>
            <person name="Zheng C.-J."/>
            <person name="Schuster L."/>
            <person name="Cowan T.M."/>
            <person name="Smanski M.J."/>
            <person name="Chevrette M.G."/>
            <person name="De Carvalho L.P.S."/>
            <person name="Shen B."/>
        </authorList>
    </citation>
    <scope>NUCLEOTIDE SEQUENCE [LARGE SCALE GENOMIC DNA]</scope>
    <source>
        <strain evidence="2 3">NPDC049639</strain>
    </source>
</reference>
<dbReference type="PANTHER" id="PTHR12277:SF81">
    <property type="entry name" value="PROTEIN ABHD13"/>
    <property type="match status" value="1"/>
</dbReference>
<name>A0ABW8AI37_9ACTN</name>
<evidence type="ECO:0000313" key="2">
    <source>
        <dbReference type="EMBL" id="MFI7585667.1"/>
    </source>
</evidence>
<protein>
    <submittedName>
        <fullName evidence="2">Alpha/beta hydrolase</fullName>
    </submittedName>
</protein>
<feature type="domain" description="AB hydrolase-1" evidence="1">
    <location>
        <begin position="75"/>
        <end position="169"/>
    </location>
</feature>
<dbReference type="EMBL" id="JBITLV010000001">
    <property type="protein sequence ID" value="MFI7585667.1"/>
    <property type="molecule type" value="Genomic_DNA"/>
</dbReference>
<dbReference type="Pfam" id="PF12697">
    <property type="entry name" value="Abhydrolase_6"/>
    <property type="match status" value="1"/>
</dbReference>
<dbReference type="Gene3D" id="3.40.50.1820">
    <property type="entry name" value="alpha/beta hydrolase"/>
    <property type="match status" value="1"/>
</dbReference>
<keyword evidence="2" id="KW-0378">Hydrolase</keyword>
<dbReference type="InterPro" id="IPR000073">
    <property type="entry name" value="AB_hydrolase_1"/>
</dbReference>
<dbReference type="SUPFAM" id="SSF53474">
    <property type="entry name" value="alpha/beta-Hydrolases"/>
    <property type="match status" value="1"/>
</dbReference>
<keyword evidence="3" id="KW-1185">Reference proteome</keyword>
<dbReference type="PANTHER" id="PTHR12277">
    <property type="entry name" value="ALPHA/BETA HYDROLASE DOMAIN-CONTAINING PROTEIN"/>
    <property type="match status" value="1"/>
</dbReference>
<dbReference type="GO" id="GO:0016787">
    <property type="term" value="F:hydrolase activity"/>
    <property type="evidence" value="ECO:0007669"/>
    <property type="project" value="UniProtKB-KW"/>
</dbReference>
<evidence type="ECO:0000259" key="1">
    <source>
        <dbReference type="Pfam" id="PF12697"/>
    </source>
</evidence>
<dbReference type="RefSeq" id="WP_398273944.1">
    <property type="nucleotide sequence ID" value="NZ_JBITLV010000001.1"/>
</dbReference>